<keyword evidence="2" id="KW-1185">Reference proteome</keyword>
<dbReference type="EMBL" id="BSXG01000054">
    <property type="protein sequence ID" value="GME28934.1"/>
    <property type="molecule type" value="Genomic_DNA"/>
</dbReference>
<dbReference type="Proteomes" id="UP001165186">
    <property type="component" value="Unassembled WGS sequence"/>
</dbReference>
<organism evidence="1 2">
    <name type="scientific">Neofusicoccum parvum</name>
    <dbReference type="NCBI Taxonomy" id="310453"/>
    <lineage>
        <taxon>Eukaryota</taxon>
        <taxon>Fungi</taxon>
        <taxon>Dikarya</taxon>
        <taxon>Ascomycota</taxon>
        <taxon>Pezizomycotina</taxon>
        <taxon>Dothideomycetes</taxon>
        <taxon>Dothideomycetes incertae sedis</taxon>
        <taxon>Botryosphaeriales</taxon>
        <taxon>Botryosphaeriaceae</taxon>
        <taxon>Neofusicoccum</taxon>
    </lineage>
</organism>
<comment type="caution">
    <text evidence="1">The sequence shown here is derived from an EMBL/GenBank/DDBJ whole genome shotgun (WGS) entry which is preliminary data.</text>
</comment>
<protein>
    <submittedName>
        <fullName evidence="1">Amidase</fullName>
    </submittedName>
</protein>
<accession>A0ACB5S7Z2</accession>
<proteinExistence type="predicted"/>
<name>A0ACB5S7Z2_9PEZI</name>
<reference evidence="1" key="1">
    <citation type="submission" date="2024-09" db="EMBL/GenBank/DDBJ databases">
        <title>Draft Genome Sequences of Neofusicoccum parvum.</title>
        <authorList>
            <person name="Ashida A."/>
            <person name="Camagna M."/>
            <person name="Tanaka A."/>
            <person name="Takemoto D."/>
        </authorList>
    </citation>
    <scope>NUCLEOTIDE SEQUENCE</scope>
    <source>
        <strain evidence="1">PPO83</strain>
    </source>
</reference>
<sequence>MSSTTTTDIERRLPRAYASKEVILVDETNNSTELILNEVTPKEEKKILRKVDWRVTILVGCLWCITLIDRANLGNASIAGMTQDLKLNVEMRQSLVGLIEFPFWLIFQATLPWAFKLLGPRIIISVTAFLFGVITMGQGLVHTWTGLLGYRMALGTVAAYQFPAIGYFITIWYTRYEVQKRFSIAYFIAEMSSGFSGLLAYGLMQMKGLAGLNGWRWINIIEGTFTCCASILAYLLLVGMPDGSSAWEWRFLSPRERRFVVARIDADRADAAQDALSLKKCAAMCLDSKLWGFAAIHYMNTTISSALIYFLPLILRGMGFSVGVAQLVNAPPYLVAGLWCCATGWVSDRRRCRGAFIVLNSLLCVVGLPLLGFAEGTGVRYFGIVLACMGSKGNTPASMAYTANNIRSHSKRLASVTVLIVGVCLGGVTGALVFRQEDAPTYHPGLYTCIVASVLSIVMVGVLTLKFMRDNRRADEGKLVIEGHVDFRYTL</sequence>
<evidence type="ECO:0000313" key="1">
    <source>
        <dbReference type="EMBL" id="GME28934.1"/>
    </source>
</evidence>
<evidence type="ECO:0000313" key="2">
    <source>
        <dbReference type="Proteomes" id="UP001165186"/>
    </source>
</evidence>
<gene>
    <name evidence="1" type="primary">g11778</name>
    <name evidence="1" type="ORF">NpPPO83_00011778</name>
</gene>